<dbReference type="EMBL" id="BMNE01000001">
    <property type="protein sequence ID" value="GGN66026.1"/>
    <property type="molecule type" value="Genomic_DNA"/>
</dbReference>
<evidence type="ECO:0000313" key="3">
    <source>
        <dbReference type="Proteomes" id="UP000658127"/>
    </source>
</evidence>
<proteinExistence type="predicted"/>
<gene>
    <name evidence="2" type="ORF">GCM10011610_00530</name>
</gene>
<dbReference type="SUPFAM" id="SSF53474">
    <property type="entry name" value="alpha/beta-Hydrolases"/>
    <property type="match status" value="1"/>
</dbReference>
<evidence type="ECO:0000313" key="2">
    <source>
        <dbReference type="EMBL" id="GGN66026.1"/>
    </source>
</evidence>
<dbReference type="RefSeq" id="WP_189022533.1">
    <property type="nucleotide sequence ID" value="NZ_BMNE01000001.1"/>
</dbReference>
<evidence type="ECO:0000256" key="1">
    <source>
        <dbReference type="SAM" id="MobiDB-lite"/>
    </source>
</evidence>
<organism evidence="2 3">
    <name type="scientific">Nocardia rhizosphaerihabitans</name>
    <dbReference type="NCBI Taxonomy" id="1691570"/>
    <lineage>
        <taxon>Bacteria</taxon>
        <taxon>Bacillati</taxon>
        <taxon>Actinomycetota</taxon>
        <taxon>Actinomycetes</taxon>
        <taxon>Mycobacteriales</taxon>
        <taxon>Nocardiaceae</taxon>
        <taxon>Nocardia</taxon>
    </lineage>
</organism>
<reference evidence="3" key="1">
    <citation type="journal article" date="2019" name="Int. J. Syst. Evol. Microbiol.">
        <title>The Global Catalogue of Microorganisms (GCM) 10K type strain sequencing project: providing services to taxonomists for standard genome sequencing and annotation.</title>
        <authorList>
            <consortium name="The Broad Institute Genomics Platform"/>
            <consortium name="The Broad Institute Genome Sequencing Center for Infectious Disease"/>
            <person name="Wu L."/>
            <person name="Ma J."/>
        </authorList>
    </citation>
    <scope>NUCLEOTIDE SEQUENCE [LARGE SCALE GENOMIC DNA]</scope>
    <source>
        <strain evidence="3">CGMCC 4.7329</strain>
    </source>
</reference>
<sequence length="99" mass="10227">MAELNSKGPAPVSLPVDQAQTENGGKPATLTLTYTDRGPVLTATDGNVIPGPIPVVDSAGNLVAECVVTAPRSHERLPVVVWIYGGGFLIGDSSTWDAK</sequence>
<dbReference type="InterPro" id="IPR029058">
    <property type="entry name" value="AB_hydrolase_fold"/>
</dbReference>
<dbReference type="Gene3D" id="3.40.50.1820">
    <property type="entry name" value="alpha/beta hydrolase"/>
    <property type="match status" value="1"/>
</dbReference>
<keyword evidence="3" id="KW-1185">Reference proteome</keyword>
<evidence type="ECO:0008006" key="4">
    <source>
        <dbReference type="Google" id="ProtNLM"/>
    </source>
</evidence>
<feature type="region of interest" description="Disordered" evidence="1">
    <location>
        <begin position="1"/>
        <end position="32"/>
    </location>
</feature>
<protein>
    <recommendedName>
        <fullName evidence="4">Carboxylesterase type B domain-containing protein</fullName>
    </recommendedName>
</protein>
<dbReference type="Proteomes" id="UP000658127">
    <property type="component" value="Unassembled WGS sequence"/>
</dbReference>
<accession>A0ABQ2K6H0</accession>
<name>A0ABQ2K6H0_9NOCA</name>
<comment type="caution">
    <text evidence="2">The sequence shown here is derived from an EMBL/GenBank/DDBJ whole genome shotgun (WGS) entry which is preliminary data.</text>
</comment>